<comment type="caution">
    <text evidence="7">The sequence shown here is derived from an EMBL/GenBank/DDBJ whole genome shotgun (WGS) entry which is preliminary data.</text>
</comment>
<feature type="domain" description="Response regulatory" evidence="5">
    <location>
        <begin position="1360"/>
        <end position="1533"/>
    </location>
</feature>
<dbReference type="Gene3D" id="3.30.450.20">
    <property type="entry name" value="PAS domain"/>
    <property type="match status" value="2"/>
</dbReference>
<dbReference type="Gene3D" id="1.10.287.130">
    <property type="match status" value="1"/>
</dbReference>
<dbReference type="Proteomes" id="UP000256645">
    <property type="component" value="Unassembled WGS sequence"/>
</dbReference>
<evidence type="ECO:0000256" key="2">
    <source>
        <dbReference type="PROSITE-ProRule" id="PRU00169"/>
    </source>
</evidence>
<dbReference type="Gene3D" id="3.40.50.2300">
    <property type="match status" value="1"/>
</dbReference>
<accession>A0A3D8RGH4</accession>
<keyword evidence="8" id="KW-1185">Reference proteome</keyword>
<feature type="compositionally biased region" description="Polar residues" evidence="3">
    <location>
        <begin position="229"/>
        <end position="258"/>
    </location>
</feature>
<dbReference type="PROSITE" id="PS50110">
    <property type="entry name" value="RESPONSE_REGULATORY"/>
    <property type="match status" value="1"/>
</dbReference>
<evidence type="ECO:0000259" key="6">
    <source>
        <dbReference type="PROSITE" id="PS50112"/>
    </source>
</evidence>
<dbReference type="PROSITE" id="PS50112">
    <property type="entry name" value="PAS"/>
    <property type="match status" value="1"/>
</dbReference>
<feature type="domain" description="PAS" evidence="6">
    <location>
        <begin position="866"/>
        <end position="936"/>
    </location>
</feature>
<sequence>MSTKPEVKSIFTAQQGIFNHPERAPRSTSSCSPLQHPATAAAGRPRSLSDIQAGGEVLSHAERQTAFLQALRAQVICDKTAIHDSLATPTTTTDAKYSPNITPTFRKPLLSSPQSVNPPPLTLKSATNASKRLRSGDSVLTKGSLGSEPLRKRPKLRPRRSIDPENYPTGFARVFNQPQSPLFFSHSARPRPNFPSSFSSQEAADMLNKARDDVSGTVTLKLARGSVSQASPTRSISTPGSWASVERNSMPRTPSTRGAKSGWQVLGSVGIIELLEQDERPTFIVDVANTTNFNPGGPLQIVFANAALRAYDSILEMVTGKTDLESPGVAVTSDFPEFKSWALSFVRDSESLDVCLPSFLYGGIHWSCSTLRKRLRLISGTPSTTTAVGSSAGALSNSPVASERARGATSLDSITSSPPILESTEPADYFGDATLRLPSTTPGDYPTTIDEALPKQAMLASETNSLADSIARSQLPENSFDWTRLPNSIALPRHIQFARSIDWAATPLGPIESWSYDLRAMCNLIMGSPNPAAMYWGEEYVAIYNEAYILLAGQKHPTLMGQSYKDAWKEIWNEVEEVFTNARQSGQATMKDDDQLFVKRNGFLEESYFSWSIVPLIGEDGTIKGLYNPAFEKTRRKIAERRMLTLREIGEKTAAAKDVKAFWGQVIKGLAYNEYDVPFALLYSVNDLDQDSDMSSIHSGSLAQAPQCILEGTLGVPAGHRSTASPLDLKTSDDGFAPYLRESMKTDRPVLLTVEDGSLPAILVDGLENRGFGDPCRSVVVFPCHPTTGESILGFLVMGINPRRPYDDDYSLFIQLTSRQLATSMASVVLFEEEIKRGQIAAKLAALDRQELSKQLDLRTQEAVESETKFTRMAEFAPVGMFIADSKGDVNFANDAFWELSRHPRSEFSAKTWIESIRDEDKEQVSMLWQMLITEKKAINHEFRFKTFWSDRNGNRSDTWVLMSAYPEKYPNGDLKSVFGSITNISQQKWAEDLKKRRMEEAIEMKRQQENFIDITSHEMRNPLSAILQCADEISTTLGEFRSQDESSRTIAKLHDILESSVDAAQTIALCAQHQKRIVDDILTLSKLDSALLLVTPVDVQPVAVVQRALKMFEGELETNDIGIEFRIEQNYLDLSVDWVKLDPSRLLQVLINLTTNAIKFTHAQTKRTIMVSIGASTERPGSGGETAVSYFPTRKLRDVTDDELEWGSGENIYLTFAVQDTGRGLDDDEKKLLFLRFSQASPRTHVQYGGSGLGLFISRELTELQGGEIGVASERGVGSTFAFFVKARRVDSGTQEDNSITNSLVNLRKNPSNNSMTIESRKNSGSKASSGSGATAHSSQASSLLTVGRRPSVENSMFKILIVEDNLVNQRVLQKQLVNSGMKVHVANHGVEALDLLKTSRFWKGKEKNGIELSVILMDLEMPIMDGLTCARKIRELEAEGTLVSRKDISSLSPPRCFSAVHPLTSSLSLMYIRDLLDQFKLTLWYLDVPIVAVTANARLEQIETAKVAGMDDVVSKPFRIPDLIPKIEELVEKSKQQLKEKSLQ</sequence>
<dbReference type="PANTHER" id="PTHR43719">
    <property type="entry name" value="TWO-COMPONENT HISTIDINE KINASE"/>
    <property type="match status" value="1"/>
</dbReference>
<feature type="compositionally biased region" description="Low complexity" evidence="3">
    <location>
        <begin position="1326"/>
        <end position="1344"/>
    </location>
</feature>
<dbReference type="InterPro" id="IPR011006">
    <property type="entry name" value="CheY-like_superfamily"/>
</dbReference>
<dbReference type="SUPFAM" id="SSF55874">
    <property type="entry name" value="ATPase domain of HSP90 chaperone/DNA topoisomerase II/histidine kinase"/>
    <property type="match status" value="1"/>
</dbReference>
<dbReference type="CDD" id="cd17546">
    <property type="entry name" value="REC_hyHK_CKI1_RcsC-like"/>
    <property type="match status" value="1"/>
</dbReference>
<dbReference type="InterPro" id="IPR003661">
    <property type="entry name" value="HisK_dim/P_dom"/>
</dbReference>
<dbReference type="InterPro" id="IPR003594">
    <property type="entry name" value="HATPase_dom"/>
</dbReference>
<dbReference type="InterPro" id="IPR001789">
    <property type="entry name" value="Sig_transdc_resp-reg_receiver"/>
</dbReference>
<protein>
    <recommendedName>
        <fullName evidence="9">Sensory transduction histidine kinase</fullName>
    </recommendedName>
</protein>
<gene>
    <name evidence="7" type="ORF">BP6252_07056</name>
</gene>
<dbReference type="PROSITE" id="PS50109">
    <property type="entry name" value="HIS_KIN"/>
    <property type="match status" value="1"/>
</dbReference>
<dbReference type="Pfam" id="PF00512">
    <property type="entry name" value="HisKA"/>
    <property type="match status" value="1"/>
</dbReference>
<dbReference type="InterPro" id="IPR036097">
    <property type="entry name" value="HisK_dim/P_sf"/>
</dbReference>
<evidence type="ECO:0000256" key="1">
    <source>
        <dbReference type="ARBA" id="ARBA00022553"/>
    </source>
</evidence>
<evidence type="ECO:0000259" key="4">
    <source>
        <dbReference type="PROSITE" id="PS50109"/>
    </source>
</evidence>
<dbReference type="Pfam" id="PF02518">
    <property type="entry name" value="HATPase_c"/>
    <property type="match status" value="1"/>
</dbReference>
<feature type="modified residue" description="4-aspartylphosphate" evidence="2">
    <location>
        <position position="1420"/>
    </location>
</feature>
<keyword evidence="1 2" id="KW-0597">Phosphoprotein</keyword>
<feature type="compositionally biased region" description="Polar residues" evidence="3">
    <location>
        <begin position="1296"/>
        <end position="1319"/>
    </location>
</feature>
<dbReference type="InterPro" id="IPR005467">
    <property type="entry name" value="His_kinase_dom"/>
</dbReference>
<dbReference type="Gene3D" id="3.30.565.10">
    <property type="entry name" value="Histidine kinase-like ATPase, C-terminal domain"/>
    <property type="match status" value="1"/>
</dbReference>
<dbReference type="SMART" id="SM00387">
    <property type="entry name" value="HATPase_c"/>
    <property type="match status" value="1"/>
</dbReference>
<organism evidence="7 8">
    <name type="scientific">Coleophoma cylindrospora</name>
    <dbReference type="NCBI Taxonomy" id="1849047"/>
    <lineage>
        <taxon>Eukaryota</taxon>
        <taxon>Fungi</taxon>
        <taxon>Dikarya</taxon>
        <taxon>Ascomycota</taxon>
        <taxon>Pezizomycotina</taxon>
        <taxon>Leotiomycetes</taxon>
        <taxon>Helotiales</taxon>
        <taxon>Dermateaceae</taxon>
        <taxon>Coleophoma</taxon>
    </lineage>
</organism>
<dbReference type="Pfam" id="PF00989">
    <property type="entry name" value="PAS"/>
    <property type="match status" value="1"/>
</dbReference>
<dbReference type="GO" id="GO:0006355">
    <property type="term" value="P:regulation of DNA-templated transcription"/>
    <property type="evidence" value="ECO:0007669"/>
    <property type="project" value="InterPro"/>
</dbReference>
<dbReference type="STRING" id="1849047.A0A3D8RGH4"/>
<evidence type="ECO:0000259" key="5">
    <source>
        <dbReference type="PROSITE" id="PS50110"/>
    </source>
</evidence>
<dbReference type="InterPro" id="IPR000014">
    <property type="entry name" value="PAS"/>
</dbReference>
<dbReference type="SMART" id="SM00388">
    <property type="entry name" value="HisKA"/>
    <property type="match status" value="1"/>
</dbReference>
<dbReference type="SUPFAM" id="SSF52172">
    <property type="entry name" value="CheY-like"/>
    <property type="match status" value="1"/>
</dbReference>
<dbReference type="GO" id="GO:0000155">
    <property type="term" value="F:phosphorelay sensor kinase activity"/>
    <property type="evidence" value="ECO:0007669"/>
    <property type="project" value="InterPro"/>
</dbReference>
<dbReference type="PANTHER" id="PTHR43719:SF30">
    <property type="entry name" value="TWO-COMPONENT SYSTEM RESPONSE REGULATOR"/>
    <property type="match status" value="1"/>
</dbReference>
<dbReference type="InterPro" id="IPR035965">
    <property type="entry name" value="PAS-like_dom_sf"/>
</dbReference>
<dbReference type="InterPro" id="IPR004358">
    <property type="entry name" value="Sig_transdc_His_kin-like_C"/>
</dbReference>
<feature type="domain" description="Histidine kinase" evidence="4">
    <location>
        <begin position="1015"/>
        <end position="1290"/>
    </location>
</feature>
<reference evidence="7 8" key="1">
    <citation type="journal article" date="2018" name="IMA Fungus">
        <title>IMA Genome-F 9: Draft genome sequence of Annulohypoxylon stygium, Aspergillus mulundensis, Berkeleyomyces basicola (syn. Thielaviopsis basicola), Ceratocystis smalleyi, two Cercospora beticola strains, Coleophoma cylindrospora, Fusarium fracticaudum, Phialophora cf. hyalina, and Morchella septimelata.</title>
        <authorList>
            <person name="Wingfield B.D."/>
            <person name="Bills G.F."/>
            <person name="Dong Y."/>
            <person name="Huang W."/>
            <person name="Nel W.J."/>
            <person name="Swalarsk-Parry B.S."/>
            <person name="Vaghefi N."/>
            <person name="Wilken P.M."/>
            <person name="An Z."/>
            <person name="de Beer Z.W."/>
            <person name="De Vos L."/>
            <person name="Chen L."/>
            <person name="Duong T.A."/>
            <person name="Gao Y."/>
            <person name="Hammerbacher A."/>
            <person name="Kikkert J.R."/>
            <person name="Li Y."/>
            <person name="Li H."/>
            <person name="Li K."/>
            <person name="Li Q."/>
            <person name="Liu X."/>
            <person name="Ma X."/>
            <person name="Naidoo K."/>
            <person name="Pethybridge S.J."/>
            <person name="Sun J."/>
            <person name="Steenkamp E.T."/>
            <person name="van der Nest M.A."/>
            <person name="van Wyk S."/>
            <person name="Wingfield M.J."/>
            <person name="Xiong C."/>
            <person name="Yue Q."/>
            <person name="Zhang X."/>
        </authorList>
    </citation>
    <scope>NUCLEOTIDE SEQUENCE [LARGE SCALE GENOMIC DNA]</scope>
    <source>
        <strain evidence="7 8">BP6252</strain>
    </source>
</reference>
<dbReference type="InterPro" id="IPR036890">
    <property type="entry name" value="HATPase_C_sf"/>
</dbReference>
<dbReference type="NCBIfam" id="TIGR00229">
    <property type="entry name" value="sensory_box"/>
    <property type="match status" value="1"/>
</dbReference>
<feature type="region of interest" description="Disordered" evidence="3">
    <location>
        <begin position="1"/>
        <end position="46"/>
    </location>
</feature>
<dbReference type="InterPro" id="IPR058846">
    <property type="entry name" value="PAS-like"/>
</dbReference>
<dbReference type="InterPro" id="IPR050956">
    <property type="entry name" value="2C_system_His_kinase"/>
</dbReference>
<evidence type="ECO:0000313" key="7">
    <source>
        <dbReference type="EMBL" id="RDW73149.1"/>
    </source>
</evidence>
<dbReference type="SMART" id="SM00448">
    <property type="entry name" value="REC"/>
    <property type="match status" value="1"/>
</dbReference>
<dbReference type="SUPFAM" id="SSF47384">
    <property type="entry name" value="Homodimeric domain of signal transducing histidine kinase"/>
    <property type="match status" value="1"/>
</dbReference>
<dbReference type="CDD" id="cd00130">
    <property type="entry name" value="PAS"/>
    <property type="match status" value="1"/>
</dbReference>
<dbReference type="EMBL" id="PDLM01000007">
    <property type="protein sequence ID" value="RDW73149.1"/>
    <property type="molecule type" value="Genomic_DNA"/>
</dbReference>
<feature type="region of interest" description="Disordered" evidence="3">
    <location>
        <begin position="229"/>
        <end position="259"/>
    </location>
</feature>
<dbReference type="Pfam" id="PF26131">
    <property type="entry name" value="PAS-like"/>
    <property type="match status" value="1"/>
</dbReference>
<dbReference type="OrthoDB" id="60033at2759"/>
<evidence type="ECO:0000256" key="3">
    <source>
        <dbReference type="SAM" id="MobiDB-lite"/>
    </source>
</evidence>
<feature type="region of interest" description="Disordered" evidence="3">
    <location>
        <begin position="1296"/>
        <end position="1345"/>
    </location>
</feature>
<dbReference type="CDD" id="cd00082">
    <property type="entry name" value="HisKA"/>
    <property type="match status" value="1"/>
</dbReference>
<dbReference type="InterPro" id="IPR013767">
    <property type="entry name" value="PAS_fold"/>
</dbReference>
<dbReference type="Pfam" id="PF00072">
    <property type="entry name" value="Response_reg"/>
    <property type="match status" value="1"/>
</dbReference>
<evidence type="ECO:0008006" key="9">
    <source>
        <dbReference type="Google" id="ProtNLM"/>
    </source>
</evidence>
<dbReference type="PRINTS" id="PR00344">
    <property type="entry name" value="BCTRLSENSOR"/>
</dbReference>
<name>A0A3D8RGH4_9HELO</name>
<feature type="region of interest" description="Disordered" evidence="3">
    <location>
        <begin position="105"/>
        <end position="170"/>
    </location>
</feature>
<proteinExistence type="predicted"/>
<evidence type="ECO:0000313" key="8">
    <source>
        <dbReference type="Proteomes" id="UP000256645"/>
    </source>
</evidence>
<dbReference type="SUPFAM" id="SSF55785">
    <property type="entry name" value="PYP-like sensor domain (PAS domain)"/>
    <property type="match status" value="1"/>
</dbReference>